<evidence type="ECO:0000313" key="2">
    <source>
        <dbReference type="Proteomes" id="UP000814128"/>
    </source>
</evidence>
<reference evidence="1" key="2">
    <citation type="journal article" date="2022" name="New Phytol.">
        <title>Evolutionary transition to the ectomycorrhizal habit in the genomes of a hyperdiverse lineage of mushroom-forming fungi.</title>
        <authorList>
            <person name="Looney B."/>
            <person name="Miyauchi S."/>
            <person name="Morin E."/>
            <person name="Drula E."/>
            <person name="Courty P.E."/>
            <person name="Kohler A."/>
            <person name="Kuo A."/>
            <person name="LaButti K."/>
            <person name="Pangilinan J."/>
            <person name="Lipzen A."/>
            <person name="Riley R."/>
            <person name="Andreopoulos W."/>
            <person name="He G."/>
            <person name="Johnson J."/>
            <person name="Nolan M."/>
            <person name="Tritt A."/>
            <person name="Barry K.W."/>
            <person name="Grigoriev I.V."/>
            <person name="Nagy L.G."/>
            <person name="Hibbett D."/>
            <person name="Henrissat B."/>
            <person name="Matheny P.B."/>
            <person name="Labbe J."/>
            <person name="Martin F.M."/>
        </authorList>
    </citation>
    <scope>NUCLEOTIDE SEQUENCE</scope>
    <source>
        <strain evidence="1">EC-137</strain>
    </source>
</reference>
<organism evidence="1 2">
    <name type="scientific">Vararia minispora EC-137</name>
    <dbReference type="NCBI Taxonomy" id="1314806"/>
    <lineage>
        <taxon>Eukaryota</taxon>
        <taxon>Fungi</taxon>
        <taxon>Dikarya</taxon>
        <taxon>Basidiomycota</taxon>
        <taxon>Agaricomycotina</taxon>
        <taxon>Agaricomycetes</taxon>
        <taxon>Russulales</taxon>
        <taxon>Lachnocladiaceae</taxon>
        <taxon>Vararia</taxon>
    </lineage>
</organism>
<dbReference type="Proteomes" id="UP000814128">
    <property type="component" value="Unassembled WGS sequence"/>
</dbReference>
<name>A0ACB8QFL6_9AGAM</name>
<sequence>MERARDTWTPSGAEVEERFLQASALWAHTMLQTYDFHFTFGGCQLAEITLRHNCFGNSAMLQATNGSYSKHKPKRDTDTVVQSVLRYMPSVDHRSEGVCCPYSDRLPTSLTLMRTDAGAQRKDARRSPGRSSARLLLAVRGGATAVPRIYAAAGLKRVRRLTLPASLRTEKRSRVWNRKAAPLRRHSPNPVRVRVSRSRDLQSISDGYRWEDAVPWVSASGLAPASTTTSLLLGQRAAR</sequence>
<protein>
    <submittedName>
        <fullName evidence="1">Uncharacterized protein</fullName>
    </submittedName>
</protein>
<keyword evidence="2" id="KW-1185">Reference proteome</keyword>
<accession>A0ACB8QFL6</accession>
<reference evidence="1" key="1">
    <citation type="submission" date="2021-02" db="EMBL/GenBank/DDBJ databases">
        <authorList>
            <consortium name="DOE Joint Genome Institute"/>
            <person name="Ahrendt S."/>
            <person name="Looney B.P."/>
            <person name="Miyauchi S."/>
            <person name="Morin E."/>
            <person name="Drula E."/>
            <person name="Courty P.E."/>
            <person name="Chicoki N."/>
            <person name="Fauchery L."/>
            <person name="Kohler A."/>
            <person name="Kuo A."/>
            <person name="Labutti K."/>
            <person name="Pangilinan J."/>
            <person name="Lipzen A."/>
            <person name="Riley R."/>
            <person name="Andreopoulos W."/>
            <person name="He G."/>
            <person name="Johnson J."/>
            <person name="Barry K.W."/>
            <person name="Grigoriev I.V."/>
            <person name="Nagy L."/>
            <person name="Hibbett D."/>
            <person name="Henrissat B."/>
            <person name="Matheny P.B."/>
            <person name="Labbe J."/>
            <person name="Martin F."/>
        </authorList>
    </citation>
    <scope>NUCLEOTIDE SEQUENCE</scope>
    <source>
        <strain evidence="1">EC-137</strain>
    </source>
</reference>
<dbReference type="EMBL" id="MU273625">
    <property type="protein sequence ID" value="KAI0030370.1"/>
    <property type="molecule type" value="Genomic_DNA"/>
</dbReference>
<evidence type="ECO:0000313" key="1">
    <source>
        <dbReference type="EMBL" id="KAI0030370.1"/>
    </source>
</evidence>
<proteinExistence type="predicted"/>
<gene>
    <name evidence="1" type="ORF">K488DRAFT_72238</name>
</gene>
<comment type="caution">
    <text evidence="1">The sequence shown here is derived from an EMBL/GenBank/DDBJ whole genome shotgun (WGS) entry which is preliminary data.</text>
</comment>